<comment type="caution">
    <text evidence="7">The sequence shown here is derived from an EMBL/GenBank/DDBJ whole genome shotgun (WGS) entry which is preliminary data.</text>
</comment>
<feature type="transmembrane region" description="Helical" evidence="6">
    <location>
        <begin position="323"/>
        <end position="342"/>
    </location>
</feature>
<evidence type="ECO:0000256" key="4">
    <source>
        <dbReference type="ARBA" id="ARBA00022989"/>
    </source>
</evidence>
<feature type="transmembrane region" description="Helical" evidence="6">
    <location>
        <begin position="386"/>
        <end position="406"/>
    </location>
</feature>
<feature type="transmembrane region" description="Helical" evidence="6">
    <location>
        <begin position="12"/>
        <end position="35"/>
    </location>
</feature>
<feature type="transmembrane region" description="Helical" evidence="6">
    <location>
        <begin position="90"/>
        <end position="107"/>
    </location>
</feature>
<feature type="transmembrane region" description="Helical" evidence="6">
    <location>
        <begin position="234"/>
        <end position="254"/>
    </location>
</feature>
<dbReference type="CDD" id="cd13124">
    <property type="entry name" value="MATE_SpoVB_like"/>
    <property type="match status" value="1"/>
</dbReference>
<evidence type="ECO:0000256" key="1">
    <source>
        <dbReference type="ARBA" id="ARBA00004651"/>
    </source>
</evidence>
<dbReference type="Pfam" id="PF01943">
    <property type="entry name" value="Polysacc_synt"/>
    <property type="match status" value="1"/>
</dbReference>
<dbReference type="AlphaFoldDB" id="A0A2T0B2Q4"/>
<keyword evidence="8" id="KW-1185">Reference proteome</keyword>
<keyword evidence="5 6" id="KW-0472">Membrane</keyword>
<feature type="transmembrane region" description="Helical" evidence="6">
    <location>
        <begin position="451"/>
        <end position="471"/>
    </location>
</feature>
<dbReference type="OrthoDB" id="9775950at2"/>
<feature type="transmembrane region" description="Helical" evidence="6">
    <location>
        <begin position="119"/>
        <end position="139"/>
    </location>
</feature>
<dbReference type="PANTHER" id="PTHR30250:SF21">
    <property type="entry name" value="LIPID II FLIPPASE MURJ"/>
    <property type="match status" value="1"/>
</dbReference>
<feature type="transmembrane region" description="Helical" evidence="6">
    <location>
        <begin position="47"/>
        <end position="69"/>
    </location>
</feature>
<evidence type="ECO:0000256" key="6">
    <source>
        <dbReference type="SAM" id="Phobius"/>
    </source>
</evidence>
<feature type="transmembrane region" description="Helical" evidence="6">
    <location>
        <begin position="357"/>
        <end position="374"/>
    </location>
</feature>
<feature type="transmembrane region" description="Helical" evidence="6">
    <location>
        <begin position="483"/>
        <end position="506"/>
    </location>
</feature>
<dbReference type="PIRSF" id="PIRSF038958">
    <property type="entry name" value="PG_synth_SpoVB"/>
    <property type="match status" value="1"/>
</dbReference>
<feature type="transmembrane region" description="Helical" evidence="6">
    <location>
        <begin position="289"/>
        <end position="311"/>
    </location>
</feature>
<dbReference type="InterPro" id="IPR024923">
    <property type="entry name" value="PG_synth_SpoVB"/>
</dbReference>
<comment type="subcellular location">
    <subcellularLocation>
        <location evidence="1">Cell membrane</location>
        <topology evidence="1">Multi-pass membrane protein</topology>
    </subcellularLocation>
</comment>
<dbReference type="InterPro" id="IPR050833">
    <property type="entry name" value="Poly_Biosynth_Transport"/>
</dbReference>
<dbReference type="Proteomes" id="UP000239706">
    <property type="component" value="Unassembled WGS sequence"/>
</dbReference>
<reference evidence="7 8" key="1">
    <citation type="submission" date="2018-03" db="EMBL/GenBank/DDBJ databases">
        <title>Genome sequence of Clostridium liquoris DSM 100320.</title>
        <authorList>
            <person name="Poehlein A."/>
            <person name="Daniel R."/>
        </authorList>
    </citation>
    <scope>NUCLEOTIDE SEQUENCE [LARGE SCALE GENOMIC DNA]</scope>
    <source>
        <strain evidence="7 8">DSM 100320</strain>
    </source>
</reference>
<keyword evidence="2" id="KW-1003">Cell membrane</keyword>
<proteinExistence type="predicted"/>
<dbReference type="EMBL" id="PVXO01000051">
    <property type="protein sequence ID" value="PRR78169.1"/>
    <property type="molecule type" value="Genomic_DNA"/>
</dbReference>
<keyword evidence="4 6" id="KW-1133">Transmembrane helix</keyword>
<sequence>MKEQSTTKSFAILSAAGMIVKILSLLYIPFLKGIITDEGYGVYGAAYSVYVFIYVITNSGIPVAISKLISELTAVKNYRDAVKSFKISRFILLIIGTFMTILMLLFARPLSKAVHYDKAYLSILALSPAILFTSIASAYRGYFQGWGNMVPTAVSQVIEQIVNTIFTLVFAALLMRYGIEAGCAGGTIGTSLGAFASASYLIIFYERHKKIKVPKGYNEMEIRRYTTKQILRKIANYGIPITICVGMTYAGNLIDVGNTKARLMAGGIQEAYASTLYGYLVKYQQLLNVPIAIITSLAVTILPAISSAAALRDREQVRDKIKYAFRLCFLIAIPSAFGLAVLSEPIFSMLKFGKGSFLMRYGSIVLVLMSIMQIQTTILQSIGKLYTATIYSVIGIACKILANYVLIAMPNINILGAVYGSIIGYTIPIILNNRMLKKSLNIKFNLLNAGLKPALSSIFMSFVVYIIYSSINLLSGITGATYLINALATVTSIIFGLYSYLFCLILTSGVTKEDFKYLPSKFMRMIPKFMLERIR</sequence>
<dbReference type="RefSeq" id="WP_106064009.1">
    <property type="nucleotide sequence ID" value="NZ_PVXO01000051.1"/>
</dbReference>
<protein>
    <submittedName>
        <fullName evidence="7">Stage V sporulation protein B</fullName>
    </submittedName>
</protein>
<feature type="transmembrane region" description="Helical" evidence="6">
    <location>
        <begin position="185"/>
        <end position="205"/>
    </location>
</feature>
<evidence type="ECO:0000256" key="2">
    <source>
        <dbReference type="ARBA" id="ARBA00022475"/>
    </source>
</evidence>
<name>A0A2T0B2Q4_9CLOT</name>
<feature type="transmembrane region" description="Helical" evidence="6">
    <location>
        <begin position="412"/>
        <end position="431"/>
    </location>
</feature>
<dbReference type="GO" id="GO:0005886">
    <property type="term" value="C:plasma membrane"/>
    <property type="evidence" value="ECO:0007669"/>
    <property type="project" value="UniProtKB-SubCell"/>
</dbReference>
<evidence type="ECO:0000256" key="5">
    <source>
        <dbReference type="ARBA" id="ARBA00023136"/>
    </source>
</evidence>
<dbReference type="PANTHER" id="PTHR30250">
    <property type="entry name" value="PST FAMILY PREDICTED COLANIC ACID TRANSPORTER"/>
    <property type="match status" value="1"/>
</dbReference>
<dbReference type="InterPro" id="IPR002797">
    <property type="entry name" value="Polysacc_synth"/>
</dbReference>
<evidence type="ECO:0000313" key="8">
    <source>
        <dbReference type="Proteomes" id="UP000239706"/>
    </source>
</evidence>
<evidence type="ECO:0000313" key="7">
    <source>
        <dbReference type="EMBL" id="PRR78169.1"/>
    </source>
</evidence>
<organism evidence="7 8">
    <name type="scientific">Clostridium liquoris</name>
    <dbReference type="NCBI Taxonomy" id="1289519"/>
    <lineage>
        <taxon>Bacteria</taxon>
        <taxon>Bacillati</taxon>
        <taxon>Bacillota</taxon>
        <taxon>Clostridia</taxon>
        <taxon>Eubacteriales</taxon>
        <taxon>Clostridiaceae</taxon>
        <taxon>Clostridium</taxon>
    </lineage>
</organism>
<accession>A0A2T0B2Q4</accession>
<feature type="transmembrane region" description="Helical" evidence="6">
    <location>
        <begin position="160"/>
        <end position="179"/>
    </location>
</feature>
<evidence type="ECO:0000256" key="3">
    <source>
        <dbReference type="ARBA" id="ARBA00022692"/>
    </source>
</evidence>
<keyword evidence="3 6" id="KW-0812">Transmembrane</keyword>
<gene>
    <name evidence="7" type="primary">spoVB_2</name>
    <name evidence="7" type="ORF">CLLI_19330</name>
</gene>